<dbReference type="Pfam" id="PF24852">
    <property type="entry name" value="DUF7726"/>
    <property type="match status" value="2"/>
</dbReference>
<dbReference type="PANTHER" id="PTHR42339">
    <property type="entry name" value="HISTONE H1"/>
    <property type="match status" value="1"/>
</dbReference>
<accession>A0A1W0A048</accession>
<dbReference type="OrthoDB" id="78475at2759"/>
<dbReference type="AlphaFoldDB" id="A0A1W0A048"/>
<dbReference type="STRING" id="74557.A0A1W0A048"/>
<sequence length="404" mass="45213">MTDNYPQSTALPSVVLPSYVLTARSLAQNYSNQQLTQATSDANTLLQFTESHSRGLNYNALHGSHQSSTLAPLNRPPSNGSNPFLPLTSGLTPSFPHQATAPTLPLNRPQLHTSPNLPLNRPQIHSMIVTGGYYGNAPRSEYQLNESDDPNDEAYEEMLRNKWSCNSIRMKVKKFLAMKTMTQTALLKQIGVNSNSFGRFMKLKGPYGGCDNSSYSGLLHFFYQLEKKEKKEKEEAKMAKKAAPKRKVKDTGSDSDDQPIAPKKAKSQSKENQSNENQPPVKKGPERLAEIEAIQLPPDLLVYDDCDVVRDHIIVYLARKECTQVALAENFQCSVASIRKFLAMKGVREGSGSIVYKAAYSFFEKLRILEVKPKTAKRLRIEKTKPEGYELVRDPTRGWIYVGP</sequence>
<dbReference type="InterPro" id="IPR056143">
    <property type="entry name" value="DUF7726"/>
</dbReference>
<feature type="domain" description="DUF7726" evidence="2">
    <location>
        <begin position="161"/>
        <end position="231"/>
    </location>
</feature>
<proteinExistence type="predicted"/>
<evidence type="ECO:0000313" key="4">
    <source>
        <dbReference type="Proteomes" id="UP000243217"/>
    </source>
</evidence>
<feature type="domain" description="DUF7726" evidence="2">
    <location>
        <begin position="302"/>
        <end position="370"/>
    </location>
</feature>
<reference evidence="3 4" key="1">
    <citation type="journal article" date="2014" name="Genome Biol. Evol.">
        <title>The secreted proteins of Achlya hypogyna and Thraustotheca clavata identify the ancestral oomycete secretome and reveal gene acquisitions by horizontal gene transfer.</title>
        <authorList>
            <person name="Misner I."/>
            <person name="Blouin N."/>
            <person name="Leonard G."/>
            <person name="Richards T.A."/>
            <person name="Lane C.E."/>
        </authorList>
    </citation>
    <scope>NUCLEOTIDE SEQUENCE [LARGE SCALE GENOMIC DNA]</scope>
    <source>
        <strain evidence="3 4">ATCC 34112</strain>
    </source>
</reference>
<feature type="compositionally biased region" description="Polar residues" evidence="1">
    <location>
        <begin position="64"/>
        <end position="82"/>
    </location>
</feature>
<feature type="compositionally biased region" description="Polar residues" evidence="1">
    <location>
        <begin position="89"/>
        <end position="101"/>
    </location>
</feature>
<dbReference type="Proteomes" id="UP000243217">
    <property type="component" value="Unassembled WGS sequence"/>
</dbReference>
<dbReference type="PANTHER" id="PTHR42339:SF1">
    <property type="entry name" value="HISTONE H1"/>
    <property type="match status" value="1"/>
</dbReference>
<keyword evidence="4" id="KW-1185">Reference proteome</keyword>
<name>A0A1W0A048_9STRA</name>
<evidence type="ECO:0000256" key="1">
    <source>
        <dbReference type="SAM" id="MobiDB-lite"/>
    </source>
</evidence>
<feature type="compositionally biased region" description="Basic residues" evidence="1">
    <location>
        <begin position="239"/>
        <end position="248"/>
    </location>
</feature>
<gene>
    <name evidence="3" type="ORF">THRCLA_04048</name>
</gene>
<evidence type="ECO:0000259" key="2">
    <source>
        <dbReference type="Pfam" id="PF24852"/>
    </source>
</evidence>
<dbReference type="EMBL" id="JNBS01000819">
    <property type="protein sequence ID" value="OQS03634.1"/>
    <property type="molecule type" value="Genomic_DNA"/>
</dbReference>
<comment type="caution">
    <text evidence="3">The sequence shown here is derived from an EMBL/GenBank/DDBJ whole genome shotgun (WGS) entry which is preliminary data.</text>
</comment>
<protein>
    <recommendedName>
        <fullName evidence="2">DUF7726 domain-containing protein</fullName>
    </recommendedName>
</protein>
<feature type="region of interest" description="Disordered" evidence="1">
    <location>
        <begin position="234"/>
        <end position="284"/>
    </location>
</feature>
<organism evidence="3 4">
    <name type="scientific">Thraustotheca clavata</name>
    <dbReference type="NCBI Taxonomy" id="74557"/>
    <lineage>
        <taxon>Eukaryota</taxon>
        <taxon>Sar</taxon>
        <taxon>Stramenopiles</taxon>
        <taxon>Oomycota</taxon>
        <taxon>Saprolegniomycetes</taxon>
        <taxon>Saprolegniales</taxon>
        <taxon>Achlyaceae</taxon>
        <taxon>Thraustotheca</taxon>
    </lineage>
</organism>
<evidence type="ECO:0000313" key="3">
    <source>
        <dbReference type="EMBL" id="OQS03634.1"/>
    </source>
</evidence>
<feature type="region of interest" description="Disordered" evidence="1">
    <location>
        <begin position="57"/>
        <end position="121"/>
    </location>
</feature>